<accession>A0A401TEQ8</accession>
<dbReference type="STRING" id="137246.A0A401TEQ8"/>
<gene>
    <name evidence="1" type="ORF">chiPu_0025321</name>
</gene>
<keyword evidence="2" id="KW-1185">Reference proteome</keyword>
<dbReference type="GO" id="GO:0035869">
    <property type="term" value="C:ciliary transition zone"/>
    <property type="evidence" value="ECO:0007669"/>
    <property type="project" value="TreeGrafter"/>
</dbReference>
<dbReference type="EMBL" id="BEZZ01056507">
    <property type="protein sequence ID" value="GCC41095.1"/>
    <property type="molecule type" value="Genomic_DNA"/>
</dbReference>
<evidence type="ECO:0000313" key="2">
    <source>
        <dbReference type="Proteomes" id="UP000287033"/>
    </source>
</evidence>
<dbReference type="AlphaFoldDB" id="A0A401TEQ8"/>
<feature type="non-terminal residue" evidence="1">
    <location>
        <position position="1"/>
    </location>
</feature>
<evidence type="ECO:0000313" key="1">
    <source>
        <dbReference type="EMBL" id="GCC41095.1"/>
    </source>
</evidence>
<dbReference type="PANTHER" id="PTHR14492">
    <property type="entry name" value="JBTS17"/>
    <property type="match status" value="1"/>
</dbReference>
<name>A0A401TEQ8_CHIPU</name>
<feature type="non-terminal residue" evidence="1">
    <location>
        <position position="55"/>
    </location>
</feature>
<dbReference type="InterPro" id="IPR028236">
    <property type="entry name" value="CPLANE1"/>
</dbReference>
<dbReference type="Proteomes" id="UP000287033">
    <property type="component" value="Unassembled WGS sequence"/>
</dbReference>
<organism evidence="1 2">
    <name type="scientific">Chiloscyllium punctatum</name>
    <name type="common">Brownbanded bambooshark</name>
    <name type="synonym">Hemiscyllium punctatum</name>
    <dbReference type="NCBI Taxonomy" id="137246"/>
    <lineage>
        <taxon>Eukaryota</taxon>
        <taxon>Metazoa</taxon>
        <taxon>Chordata</taxon>
        <taxon>Craniata</taxon>
        <taxon>Vertebrata</taxon>
        <taxon>Chondrichthyes</taxon>
        <taxon>Elasmobranchii</taxon>
        <taxon>Galeomorphii</taxon>
        <taxon>Galeoidea</taxon>
        <taxon>Orectolobiformes</taxon>
        <taxon>Hemiscylliidae</taxon>
        <taxon>Chiloscyllium</taxon>
    </lineage>
</organism>
<protein>
    <submittedName>
        <fullName evidence="1">Uncharacterized protein</fullName>
    </submittedName>
</protein>
<dbReference type="PANTHER" id="PTHR14492:SF4">
    <property type="entry name" value="CILIOGENESIS AND PLANAR POLARITY EFFECTOR 1"/>
    <property type="match status" value="1"/>
</dbReference>
<sequence length="55" mass="6345">STAQDSGLYAEKAARHKLSDIIQRQLLLFRAARCSLPAAHWYINKLRYAQKVMNK</sequence>
<comment type="caution">
    <text evidence="1">The sequence shown here is derived from an EMBL/GenBank/DDBJ whole genome shotgun (WGS) entry which is preliminary data.</text>
</comment>
<reference evidence="1 2" key="1">
    <citation type="journal article" date="2018" name="Nat. Ecol. Evol.">
        <title>Shark genomes provide insights into elasmobranch evolution and the origin of vertebrates.</title>
        <authorList>
            <person name="Hara Y"/>
            <person name="Yamaguchi K"/>
            <person name="Onimaru K"/>
            <person name="Kadota M"/>
            <person name="Koyanagi M"/>
            <person name="Keeley SD"/>
            <person name="Tatsumi K"/>
            <person name="Tanaka K"/>
            <person name="Motone F"/>
            <person name="Kageyama Y"/>
            <person name="Nozu R"/>
            <person name="Adachi N"/>
            <person name="Nishimura O"/>
            <person name="Nakagawa R"/>
            <person name="Tanegashima C"/>
            <person name="Kiyatake I"/>
            <person name="Matsumoto R"/>
            <person name="Murakumo K"/>
            <person name="Nishida K"/>
            <person name="Terakita A"/>
            <person name="Kuratani S"/>
            <person name="Sato K"/>
            <person name="Hyodo S Kuraku.S."/>
        </authorList>
    </citation>
    <scope>NUCLEOTIDE SEQUENCE [LARGE SCALE GENOMIC DNA]</scope>
</reference>
<dbReference type="GO" id="GO:0060271">
    <property type="term" value="P:cilium assembly"/>
    <property type="evidence" value="ECO:0007669"/>
    <property type="project" value="TreeGrafter"/>
</dbReference>
<proteinExistence type="predicted"/>